<evidence type="ECO:0000256" key="3">
    <source>
        <dbReference type="ARBA" id="ARBA00022741"/>
    </source>
</evidence>
<keyword evidence="5" id="KW-0347">Helicase</keyword>
<dbReference type="PANTHER" id="PTHR36498:SF1">
    <property type="entry name" value="TATA-BINDING PROTEIN-ASSOCIATED FACTOR 172"/>
    <property type="match status" value="1"/>
</dbReference>
<dbReference type="GO" id="GO:0005524">
    <property type="term" value="F:ATP binding"/>
    <property type="evidence" value="ECO:0007669"/>
    <property type="project" value="UniProtKB-KW"/>
</dbReference>
<dbReference type="SMART" id="SM00490">
    <property type="entry name" value="HELICc"/>
    <property type="match status" value="1"/>
</dbReference>
<evidence type="ECO:0000256" key="2">
    <source>
        <dbReference type="ARBA" id="ARBA00022737"/>
    </source>
</evidence>
<evidence type="ECO:0000313" key="15">
    <source>
        <dbReference type="Proteomes" id="UP000007241"/>
    </source>
</evidence>
<dbReference type="Pfam" id="PF00271">
    <property type="entry name" value="Helicase_C"/>
    <property type="match status" value="1"/>
</dbReference>
<dbReference type="STRING" id="684364.F4P551"/>
<keyword evidence="6" id="KW-0067">ATP-binding</keyword>
<dbReference type="InterPro" id="IPR014001">
    <property type="entry name" value="Helicase_ATP-bd"/>
</dbReference>
<dbReference type="FunCoup" id="F4P551">
    <property type="interactions" value="807"/>
</dbReference>
<evidence type="ECO:0000259" key="13">
    <source>
        <dbReference type="PROSITE" id="PS51194"/>
    </source>
</evidence>
<feature type="domain" description="Helicase C-terminal" evidence="13">
    <location>
        <begin position="1819"/>
        <end position="1973"/>
    </location>
</feature>
<dbReference type="GO" id="GO:0016887">
    <property type="term" value="F:ATP hydrolysis activity"/>
    <property type="evidence" value="ECO:0007669"/>
    <property type="project" value="InterPro"/>
</dbReference>
<sequence>MAEAVLADYNHQLMATRLDRLVLLLDTGSTASVRSTAAKQLGQVQKQHPDDLYYLLSRILVYLRSKSWETRVAAGDAINAVASAVPQWDPPSPTAHSTSEASAESAVAATDLEELLLGFNNFDITTVVDRGAVLVASSGGEFDVDLSGMDPKERLVFQKKQLRERLGLATQFMDVSFVEETDLGGQSHSTAQTETKLSITQVVEASTKIKQNPDDTQASDPYAGLSARERNRLKRKAKMVAKSGGKDSSQMMDISSSLLKKRRIGDSGPSVKMEEDSGLGSSTFQDAPDLSTTTNAQTDTTGKVIVEHKGVDAATLGVHSFGDEWPFEGLCEQLSLDLFSPVWEFRHGAAIGLRELLKAHGMGLGRIAGLSRAANAARHRSWTEDLAIRLLCVLALDRFADFVGDQAVLPVRETCAQTLGALMQYADSDLCLLVVNKGFVPLIGESFVRMDDSNTALTSISNGQWEVRHSALIGLKFWMAVRKDLLDKVLVSANRETELSPVYAAILNGLKDHNDEVRAVASSALIPVSDLVVSLLPIETVFHTLVMSLWDSLHELDDLTSATSHVMDLLSNLVSKPQIAAIMRKEAGNFFQSLVPQLFPFFRHAITSVRLAVLRTFTTLVELSEQDTLSSSINWISTDLLQLVYQNFVLEENTKCVDMSLALWIRMARLILRQFNGDAASVELVMGVVGVLPNLFALLMTPIGTPLDQQLFVQFTSSNNQKRMPSESATTVASKGASVKNKKNHKVNAAEQAASQQLSASRANAPNISLHDRSMLQQDVTVVSSDAILYGRIAGATAIGAMLHTLCKVSLPNIHAKCDELLTGYIGSAWAAHRIFGSIVVQEWAGEWRLQNPTDLSPLASQPLAVRLCEMLNKQLIDANSGTSLLYLELIPSLSVVWQECLILFRIARDSGLGIVPPLPPLPSNTNNSYTGQQQQYIQANGPLGPVFTLQVCDYILQTLYPMFIQSVTDTAPLVERHMHIQNALGLFKGAQTKHETQVLAAMASAVVSLGQLPPKLNPIIRALMNSVKMEENVQMQRRGAESVAKMIQLNIIASGTGSEQGKSSGIVDKIVKNLCVFLCSDPDTVGESKVLRDRDGILSLVRQYGNKDGESSGNIGKSTAGPGRGRKKKLAGGASTETSETMDIAAASAIAEAAKATEDAAQRHSRMVVCRGAEAALEGLCKCFGADVLTALPKLWEFVSVSLTFTQSHPHTAQVATFELDPDDPQTQPLLDSMHILSVIVKYTHVAVNQQLLKLAIPVSHCLRASLSLCRYLAAKCIASLCRVIGVEAIKVLLDKVLPFSNDLTNELNRQGAVECIHHVVYNMQDHVLPYLVFLIVPLLGRMSDPSEPVRFISTNVFAQLVKLAPLESGVPDTEGFTPEMTRNKLVERKFIGQLIGTEKVADFDLPVNILAELREYQKEGVSWLAFLNRYGLHGILCDDMGLGKTLQSICMIAADHHHRAEKFKLAKSPDVAHCPSLIVCPVSLTGHWFFEIKKYAPFLKSFMYTGDKAERGRLRQILAKDVLKAKQDLAKNSSSKDDGSHASGYIDVVITSYEIVRSDIDDLLAQGFQFNYLVLDEGHVIKNPNSKLTKSIKLLPALHRLILSGTPIQNNVLELWSLFDFLMPGFLGTEQQFNDRFGKPILASRDAKASNRDQERGSLALEALHKQVLPFLMRRMKEDVLDDLPPKIIQDYYCDLGDIQQMLYDEFSHSKVRDSVANDLESETKNPKGKSGGGGVVHQHVFQALQYLRKVCNHPSLVLTKDHPQYPKVAAKLKAEGRSINDVENSPKIMALQQLLKDCGIGMTNASNHSEGSSSMVLTDSVAGTSATSPHRVLIFAQVKPMLDIIENDLFKKHMPSVTYMRLDGTTDGIKRHELVTKFNQDPSIDVLLLTTHVGGLGLNLTGADTVIFVEHDWNPMKDLQAMDRVHRIGQKRVVNVYRLITRGTLEEKIMGLQKFKLNLASSVINQENTGIASMDTSQILDLFSLDADAKGGRGDTYGKAGDAGSGPVSAKKAIENLEGLWDESQYDDMHVDEFLKGLQSN</sequence>
<dbReference type="InterPro" id="IPR027417">
    <property type="entry name" value="P-loop_NTPase"/>
</dbReference>
<feature type="domain" description="Helicase ATP-binding" evidence="12">
    <location>
        <begin position="1427"/>
        <end position="1627"/>
    </location>
</feature>
<dbReference type="CDD" id="cd18793">
    <property type="entry name" value="SF2_C_SNF"/>
    <property type="match status" value="1"/>
</dbReference>
<dbReference type="PROSITE" id="PS51194">
    <property type="entry name" value="HELICASE_CTER"/>
    <property type="match status" value="1"/>
</dbReference>
<feature type="region of interest" description="Disordered" evidence="11">
    <location>
        <begin position="721"/>
        <end position="743"/>
    </location>
</feature>
<evidence type="ECO:0000256" key="6">
    <source>
        <dbReference type="ARBA" id="ARBA00022840"/>
    </source>
</evidence>
<gene>
    <name evidence="14" type="ORF">BATDEDRAFT_35332</name>
</gene>
<organism evidence="14 15">
    <name type="scientific">Batrachochytrium dendrobatidis (strain JAM81 / FGSC 10211)</name>
    <name type="common">Frog chytrid fungus</name>
    <dbReference type="NCBI Taxonomy" id="684364"/>
    <lineage>
        <taxon>Eukaryota</taxon>
        <taxon>Fungi</taxon>
        <taxon>Fungi incertae sedis</taxon>
        <taxon>Chytridiomycota</taxon>
        <taxon>Chytridiomycota incertae sedis</taxon>
        <taxon>Chytridiomycetes</taxon>
        <taxon>Rhizophydiales</taxon>
        <taxon>Rhizophydiales incertae sedis</taxon>
        <taxon>Batrachochytrium</taxon>
    </lineage>
</organism>
<dbReference type="InterPro" id="IPR049730">
    <property type="entry name" value="SNF2/RAD54-like_C"/>
</dbReference>
<dbReference type="CDD" id="cd17999">
    <property type="entry name" value="DEXHc_Mot1"/>
    <property type="match status" value="1"/>
</dbReference>
<keyword evidence="3" id="KW-0547">Nucleotide-binding</keyword>
<dbReference type="Gene3D" id="3.40.50.300">
    <property type="entry name" value="P-loop containing nucleotide triphosphate hydrolases"/>
    <property type="match status" value="1"/>
</dbReference>
<dbReference type="Pfam" id="PF00176">
    <property type="entry name" value="SNF2-rel_dom"/>
    <property type="match status" value="1"/>
</dbReference>
<dbReference type="SMART" id="SM00487">
    <property type="entry name" value="DEXDc"/>
    <property type="match status" value="1"/>
</dbReference>
<dbReference type="GO" id="GO:0005634">
    <property type="term" value="C:nucleus"/>
    <property type="evidence" value="ECO:0007669"/>
    <property type="project" value="UniProtKB-SubCell"/>
</dbReference>
<dbReference type="PROSITE" id="PS51192">
    <property type="entry name" value="HELICASE_ATP_BIND_1"/>
    <property type="match status" value="1"/>
</dbReference>
<evidence type="ECO:0000256" key="8">
    <source>
        <dbReference type="ARBA" id="ARBA00023242"/>
    </source>
</evidence>
<feature type="region of interest" description="Disordered" evidence="11">
    <location>
        <begin position="209"/>
        <end position="251"/>
    </location>
</feature>
<evidence type="ECO:0000256" key="7">
    <source>
        <dbReference type="ARBA" id="ARBA00023125"/>
    </source>
</evidence>
<dbReference type="OrthoDB" id="10252227at2759"/>
<name>F4P551_BATDJ</name>
<feature type="region of interest" description="Disordered" evidence="11">
    <location>
        <begin position="1109"/>
        <end position="1140"/>
    </location>
</feature>
<feature type="region of interest" description="Disordered" evidence="11">
    <location>
        <begin position="264"/>
        <end position="296"/>
    </location>
</feature>
<dbReference type="InterPro" id="IPR038718">
    <property type="entry name" value="SNF2-like_sf"/>
</dbReference>
<dbReference type="GO" id="GO:0003677">
    <property type="term" value="F:DNA binding"/>
    <property type="evidence" value="ECO:0007669"/>
    <property type="project" value="UniProtKB-KW"/>
</dbReference>
<evidence type="ECO:0000259" key="12">
    <source>
        <dbReference type="PROSITE" id="PS51192"/>
    </source>
</evidence>
<feature type="compositionally biased region" description="Polar residues" evidence="11">
    <location>
        <begin position="209"/>
        <end position="219"/>
    </location>
</feature>
<dbReference type="InParanoid" id="F4P551"/>
<keyword evidence="8" id="KW-0539">Nucleus</keyword>
<dbReference type="Pfam" id="PF12054">
    <property type="entry name" value="DUF3535"/>
    <property type="match status" value="1"/>
</dbReference>
<dbReference type="FunFam" id="3.40.50.10810:FF:000009">
    <property type="entry name" value="B-TFIID TATA-box-binding protein-associated factor 1"/>
    <property type="match status" value="1"/>
</dbReference>
<evidence type="ECO:0000256" key="4">
    <source>
        <dbReference type="ARBA" id="ARBA00022801"/>
    </source>
</evidence>
<dbReference type="SUPFAM" id="SSF48371">
    <property type="entry name" value="ARM repeat"/>
    <property type="match status" value="1"/>
</dbReference>
<evidence type="ECO:0000256" key="10">
    <source>
        <dbReference type="ARBA" id="ARBA00081329"/>
    </source>
</evidence>
<dbReference type="InterPro" id="IPR001650">
    <property type="entry name" value="Helicase_C-like"/>
</dbReference>
<dbReference type="InterPro" id="IPR044972">
    <property type="entry name" value="Mot1"/>
</dbReference>
<dbReference type="HOGENOM" id="CLU_000315_1_1_1"/>
<evidence type="ECO:0000256" key="9">
    <source>
        <dbReference type="ARBA" id="ARBA00073046"/>
    </source>
</evidence>
<dbReference type="Gene3D" id="1.25.10.10">
    <property type="entry name" value="Leucine-rich Repeat Variant"/>
    <property type="match status" value="3"/>
</dbReference>
<feature type="compositionally biased region" description="Polar residues" evidence="11">
    <location>
        <begin position="721"/>
        <end position="733"/>
    </location>
</feature>
<dbReference type="PANTHER" id="PTHR36498">
    <property type="entry name" value="TATA-BINDING PROTEIN-ASSOCIATED FACTOR 172"/>
    <property type="match status" value="1"/>
</dbReference>
<dbReference type="InterPro" id="IPR022707">
    <property type="entry name" value="Mot1_central_dom"/>
</dbReference>
<proteinExistence type="predicted"/>
<dbReference type="GO" id="GO:0017025">
    <property type="term" value="F:TBP-class protein binding"/>
    <property type="evidence" value="ECO:0007669"/>
    <property type="project" value="InterPro"/>
</dbReference>
<dbReference type="InterPro" id="IPR016024">
    <property type="entry name" value="ARM-type_fold"/>
</dbReference>
<evidence type="ECO:0000313" key="14">
    <source>
        <dbReference type="EMBL" id="EGF80011.1"/>
    </source>
</evidence>
<dbReference type="FunFam" id="3.40.50.300:FF:000428">
    <property type="entry name" value="TATA-binding protein-associated factor 172"/>
    <property type="match status" value="1"/>
</dbReference>
<dbReference type="Proteomes" id="UP000007241">
    <property type="component" value="Unassembled WGS sequence"/>
</dbReference>
<dbReference type="RefSeq" id="XP_006679583.1">
    <property type="nucleotide sequence ID" value="XM_006679520.1"/>
</dbReference>
<dbReference type="InterPro" id="IPR011989">
    <property type="entry name" value="ARM-like"/>
</dbReference>
<dbReference type="InterPro" id="IPR000330">
    <property type="entry name" value="SNF2_N"/>
</dbReference>
<evidence type="ECO:0000256" key="1">
    <source>
        <dbReference type="ARBA" id="ARBA00004123"/>
    </source>
</evidence>
<reference evidence="14 15" key="1">
    <citation type="submission" date="2009-12" db="EMBL/GenBank/DDBJ databases">
        <title>The draft genome of Batrachochytrium dendrobatidis.</title>
        <authorList>
            <consortium name="US DOE Joint Genome Institute (JGI-PGF)"/>
            <person name="Kuo A."/>
            <person name="Salamov A."/>
            <person name="Schmutz J."/>
            <person name="Lucas S."/>
            <person name="Pitluck S."/>
            <person name="Rosenblum E."/>
            <person name="Stajich J."/>
            <person name="Eisen M."/>
            <person name="Grigoriev I.V."/>
        </authorList>
    </citation>
    <scope>NUCLEOTIDE SEQUENCE [LARGE SCALE GENOMIC DNA]</scope>
    <source>
        <strain evidence="15">JAM81 / FGSC 10211</strain>
    </source>
</reference>
<evidence type="ECO:0000256" key="5">
    <source>
        <dbReference type="ARBA" id="ARBA00022806"/>
    </source>
</evidence>
<feature type="compositionally biased region" description="Polar residues" evidence="11">
    <location>
        <begin position="279"/>
        <end position="296"/>
    </location>
</feature>
<comment type="subcellular location">
    <subcellularLocation>
        <location evidence="1">Nucleus</location>
    </subcellularLocation>
</comment>
<keyword evidence="15" id="KW-1185">Reference proteome</keyword>
<dbReference type="Gene3D" id="3.40.50.10810">
    <property type="entry name" value="Tandem AAA-ATPase domain"/>
    <property type="match status" value="1"/>
</dbReference>
<protein>
    <recommendedName>
        <fullName evidence="9">TATA-binding protein-associated factor mot1</fullName>
    </recommendedName>
    <alternativeName>
        <fullName evidence="10">Modifier of transcription 1</fullName>
    </alternativeName>
</protein>
<dbReference type="FunFam" id="1.25.10.10:FF:000790">
    <property type="entry name" value="SNF2 family protein"/>
    <property type="match status" value="1"/>
</dbReference>
<dbReference type="GeneID" id="18240735"/>
<evidence type="ECO:0000256" key="11">
    <source>
        <dbReference type="SAM" id="MobiDB-lite"/>
    </source>
</evidence>
<keyword evidence="2" id="KW-0677">Repeat</keyword>
<dbReference type="GO" id="GO:0004386">
    <property type="term" value="F:helicase activity"/>
    <property type="evidence" value="ECO:0007669"/>
    <property type="project" value="UniProtKB-KW"/>
</dbReference>
<keyword evidence="4" id="KW-0378">Hydrolase</keyword>
<dbReference type="OMA" id="WYSDIAC"/>
<dbReference type="EMBL" id="GL882885">
    <property type="protein sequence ID" value="EGF80011.1"/>
    <property type="molecule type" value="Genomic_DNA"/>
</dbReference>
<dbReference type="SUPFAM" id="SSF52540">
    <property type="entry name" value="P-loop containing nucleoside triphosphate hydrolases"/>
    <property type="match status" value="2"/>
</dbReference>
<dbReference type="InterPro" id="IPR044078">
    <property type="entry name" value="Mot1_ATP-bd"/>
</dbReference>
<accession>F4P551</accession>
<keyword evidence="7" id="KW-0238">DNA-binding</keyword>